<protein>
    <submittedName>
        <fullName evidence="1">Uncharacterized protein</fullName>
    </submittedName>
</protein>
<evidence type="ECO:0000313" key="2">
    <source>
        <dbReference type="Proteomes" id="UP000317494"/>
    </source>
</evidence>
<keyword evidence="2" id="KW-1185">Reference proteome</keyword>
<comment type="caution">
    <text evidence="1">The sequence shown here is derived from an EMBL/GenBank/DDBJ whole genome shotgun (WGS) entry which is preliminary data.</text>
</comment>
<dbReference type="EMBL" id="QEAN01000368">
    <property type="protein sequence ID" value="TPX39078.1"/>
    <property type="molecule type" value="Genomic_DNA"/>
</dbReference>
<name>A0A507CHW4_9FUNG</name>
<sequence>MTDYRGRADVPREYKTGVDSIMHDAFQVQYYEAEPTKIKDARNRMQNRNSKSTQAGLTAASLLSRRVVDTLLRKQHARHAGSCESNRP</sequence>
<dbReference type="VEuPathDB" id="FungiDB:SeMB42_g06479"/>
<evidence type="ECO:0000313" key="1">
    <source>
        <dbReference type="EMBL" id="TPX39078.1"/>
    </source>
</evidence>
<dbReference type="AlphaFoldDB" id="A0A507CHW4"/>
<organism evidence="1 2">
    <name type="scientific">Synchytrium endobioticum</name>
    <dbReference type="NCBI Taxonomy" id="286115"/>
    <lineage>
        <taxon>Eukaryota</taxon>
        <taxon>Fungi</taxon>
        <taxon>Fungi incertae sedis</taxon>
        <taxon>Chytridiomycota</taxon>
        <taxon>Chytridiomycota incertae sedis</taxon>
        <taxon>Chytridiomycetes</taxon>
        <taxon>Synchytriales</taxon>
        <taxon>Synchytriaceae</taxon>
        <taxon>Synchytrium</taxon>
    </lineage>
</organism>
<dbReference type="Proteomes" id="UP000317494">
    <property type="component" value="Unassembled WGS sequence"/>
</dbReference>
<reference evidence="1 2" key="1">
    <citation type="journal article" date="2019" name="Sci. Rep.">
        <title>Comparative genomics of chytrid fungi reveal insights into the obligate biotrophic and pathogenic lifestyle of Synchytrium endobioticum.</title>
        <authorList>
            <person name="van de Vossenberg B.T.L.H."/>
            <person name="Warris S."/>
            <person name="Nguyen H.D.T."/>
            <person name="van Gent-Pelzer M.P.E."/>
            <person name="Joly D.L."/>
            <person name="van de Geest H.C."/>
            <person name="Bonants P.J.M."/>
            <person name="Smith D.S."/>
            <person name="Levesque C.A."/>
            <person name="van der Lee T.A.J."/>
        </authorList>
    </citation>
    <scope>NUCLEOTIDE SEQUENCE [LARGE SCALE GENOMIC DNA]</scope>
    <source>
        <strain evidence="1 2">MB42</strain>
    </source>
</reference>
<proteinExistence type="predicted"/>
<accession>A0A507CHW4</accession>
<gene>
    <name evidence="1" type="ORF">SeMB42_g06479</name>
</gene>